<dbReference type="EMBL" id="JACGCI010000029">
    <property type="protein sequence ID" value="KAF6755525.1"/>
    <property type="molecule type" value="Genomic_DNA"/>
</dbReference>
<dbReference type="Proteomes" id="UP000521943">
    <property type="component" value="Unassembled WGS sequence"/>
</dbReference>
<feature type="region of interest" description="Disordered" evidence="1">
    <location>
        <begin position="1"/>
        <end position="22"/>
    </location>
</feature>
<evidence type="ECO:0000313" key="2">
    <source>
        <dbReference type="EMBL" id="KAF6755525.1"/>
    </source>
</evidence>
<gene>
    <name evidence="2" type="ORF">DFP72DRAFT_847264</name>
</gene>
<reference evidence="2 3" key="1">
    <citation type="submission" date="2020-07" db="EMBL/GenBank/DDBJ databases">
        <title>Comparative genomics of pyrophilous fungi reveals a link between fire events and developmental genes.</title>
        <authorList>
            <consortium name="DOE Joint Genome Institute"/>
            <person name="Steindorff A.S."/>
            <person name="Carver A."/>
            <person name="Calhoun S."/>
            <person name="Stillman K."/>
            <person name="Liu H."/>
            <person name="Lipzen A."/>
            <person name="Pangilinan J."/>
            <person name="Labutti K."/>
            <person name="Bruns T.D."/>
            <person name="Grigoriev I.V."/>
        </authorList>
    </citation>
    <scope>NUCLEOTIDE SEQUENCE [LARGE SCALE GENOMIC DNA]</scope>
    <source>
        <strain evidence="2 3">CBS 144469</strain>
    </source>
</reference>
<comment type="caution">
    <text evidence="2">The sequence shown here is derived from an EMBL/GenBank/DDBJ whole genome shotgun (WGS) entry which is preliminary data.</text>
</comment>
<proteinExistence type="predicted"/>
<protein>
    <submittedName>
        <fullName evidence="2">Uncharacterized protein</fullName>
    </submittedName>
</protein>
<sequence>MEQSRKTALGVQAGGLVSSSERRRAEAAKLRWGRSDSVEGKGRRGGGAICTATLAFHSTQPTQLWGTIILSAIGICTPPFFPLCVQAHHPNPTTSTGLKAHPANATSVQSQEGRISPAHRIQYPAHPVVGHPHPRCHMYTSPFSCLTGERILPARRTPLPSPRSCGHMARSILILPPPATEAWSWDAEVDGLQPP</sequence>
<dbReference type="AlphaFoldDB" id="A0A8H6M5I5"/>
<evidence type="ECO:0000256" key="1">
    <source>
        <dbReference type="SAM" id="MobiDB-lite"/>
    </source>
</evidence>
<accession>A0A8H6M5I5</accession>
<keyword evidence="3" id="KW-1185">Reference proteome</keyword>
<name>A0A8H6M5I5_9AGAR</name>
<evidence type="ECO:0000313" key="3">
    <source>
        <dbReference type="Proteomes" id="UP000521943"/>
    </source>
</evidence>
<organism evidence="2 3">
    <name type="scientific">Ephemerocybe angulata</name>
    <dbReference type="NCBI Taxonomy" id="980116"/>
    <lineage>
        <taxon>Eukaryota</taxon>
        <taxon>Fungi</taxon>
        <taxon>Dikarya</taxon>
        <taxon>Basidiomycota</taxon>
        <taxon>Agaricomycotina</taxon>
        <taxon>Agaricomycetes</taxon>
        <taxon>Agaricomycetidae</taxon>
        <taxon>Agaricales</taxon>
        <taxon>Agaricineae</taxon>
        <taxon>Psathyrellaceae</taxon>
        <taxon>Ephemerocybe</taxon>
    </lineage>
</organism>